<evidence type="ECO:0000313" key="2">
    <source>
        <dbReference type="EMBL" id="KFD57892.1"/>
    </source>
</evidence>
<accession>A0A085MKZ6</accession>
<dbReference type="GO" id="GO:0031267">
    <property type="term" value="F:small GTPase binding"/>
    <property type="evidence" value="ECO:0007669"/>
    <property type="project" value="TreeGrafter"/>
</dbReference>
<dbReference type="Gene3D" id="1.10.10.750">
    <property type="entry name" value="Ypt/Rab-GAP domain of gyp1p, domain 1"/>
    <property type="match status" value="1"/>
</dbReference>
<reference evidence="2 3" key="1">
    <citation type="journal article" date="2014" name="Nat. Genet.">
        <title>Genome and transcriptome of the porcine whipworm Trichuris suis.</title>
        <authorList>
            <person name="Jex A.R."/>
            <person name="Nejsum P."/>
            <person name="Schwarz E.M."/>
            <person name="Hu L."/>
            <person name="Young N.D."/>
            <person name="Hall R.S."/>
            <person name="Korhonen P.K."/>
            <person name="Liao S."/>
            <person name="Thamsborg S."/>
            <person name="Xia J."/>
            <person name="Xu P."/>
            <person name="Wang S."/>
            <person name="Scheerlinck J.P."/>
            <person name="Hofmann A."/>
            <person name="Sternberg P.W."/>
            <person name="Wang J."/>
            <person name="Gasser R.B."/>
        </authorList>
    </citation>
    <scope>NUCLEOTIDE SEQUENCE [LARGE SCALE GENOMIC DNA]</scope>
    <source>
        <strain evidence="2">DCEP-RM93M</strain>
    </source>
</reference>
<dbReference type="PANTHER" id="PTHR47219">
    <property type="entry name" value="RAB GTPASE-ACTIVATING PROTEIN 1-LIKE"/>
    <property type="match status" value="1"/>
</dbReference>
<name>A0A085MKZ6_9BILA</name>
<evidence type="ECO:0000259" key="1">
    <source>
        <dbReference type="PROSITE" id="PS50086"/>
    </source>
</evidence>
<evidence type="ECO:0000313" key="3">
    <source>
        <dbReference type="Proteomes" id="UP000030764"/>
    </source>
</evidence>
<dbReference type="InterPro" id="IPR050302">
    <property type="entry name" value="Rab_GAP_TBC_domain"/>
</dbReference>
<dbReference type="PANTHER" id="PTHR47219:SF19">
    <property type="entry name" value="USP6 N-TERMINAL-LIKE PROTEIN ISOFORM X1"/>
    <property type="match status" value="1"/>
</dbReference>
<protein>
    <recommendedName>
        <fullName evidence="1">Rab-GAP TBC domain-containing protein</fullName>
    </recommendedName>
</protein>
<keyword evidence="3" id="KW-1185">Reference proteome</keyword>
<organism evidence="2 3">
    <name type="scientific">Trichuris suis</name>
    <name type="common">pig whipworm</name>
    <dbReference type="NCBI Taxonomy" id="68888"/>
    <lineage>
        <taxon>Eukaryota</taxon>
        <taxon>Metazoa</taxon>
        <taxon>Ecdysozoa</taxon>
        <taxon>Nematoda</taxon>
        <taxon>Enoplea</taxon>
        <taxon>Dorylaimia</taxon>
        <taxon>Trichinellida</taxon>
        <taxon>Trichuridae</taxon>
        <taxon>Trichuris</taxon>
    </lineage>
</organism>
<dbReference type="Gene3D" id="1.10.8.270">
    <property type="entry name" value="putative rabgap domain of human tbc1 domain family member 14 like domains"/>
    <property type="match status" value="1"/>
</dbReference>
<dbReference type="GO" id="GO:0005096">
    <property type="term" value="F:GTPase activator activity"/>
    <property type="evidence" value="ECO:0007669"/>
    <property type="project" value="TreeGrafter"/>
</dbReference>
<gene>
    <name evidence="2" type="ORF">M513_01125</name>
</gene>
<dbReference type="SMART" id="SM00164">
    <property type="entry name" value="TBC"/>
    <property type="match status" value="1"/>
</dbReference>
<proteinExistence type="predicted"/>
<feature type="domain" description="Rab-GAP TBC" evidence="1">
    <location>
        <begin position="161"/>
        <end position="348"/>
    </location>
</feature>
<dbReference type="InterPro" id="IPR000195">
    <property type="entry name" value="Rab-GAP-TBC_dom"/>
</dbReference>
<dbReference type="InterPro" id="IPR035969">
    <property type="entry name" value="Rab-GAP_TBC_sf"/>
</dbReference>
<dbReference type="Pfam" id="PF00566">
    <property type="entry name" value="RabGAP-TBC"/>
    <property type="match status" value="1"/>
</dbReference>
<dbReference type="SUPFAM" id="SSF47923">
    <property type="entry name" value="Ypt/Rab-GAP domain of gyp1p"/>
    <property type="match status" value="2"/>
</dbReference>
<dbReference type="FunFam" id="1.10.472.80:FF:000019">
    <property type="entry name" value="USP6 N-terminal like"/>
    <property type="match status" value="1"/>
</dbReference>
<dbReference type="PROSITE" id="PS50086">
    <property type="entry name" value="TBC_RABGAP"/>
    <property type="match status" value="1"/>
</dbReference>
<dbReference type="Gene3D" id="1.10.472.80">
    <property type="entry name" value="Ypt/Rab-GAP domain of gyp1p, domain 3"/>
    <property type="match status" value="1"/>
</dbReference>
<feature type="non-terminal residue" evidence="2">
    <location>
        <position position="1"/>
    </location>
</feature>
<dbReference type="EMBL" id="KL363186">
    <property type="protein sequence ID" value="KFD57892.1"/>
    <property type="molecule type" value="Genomic_DNA"/>
</dbReference>
<dbReference type="Proteomes" id="UP000030764">
    <property type="component" value="Unassembled WGS sequence"/>
</dbReference>
<dbReference type="AlphaFoldDB" id="A0A085MKZ6"/>
<sequence length="558" mass="64264">LSSSVATKQSIVERSVNNLYHNSTCLSNILIPTLYFLQIAAAMSTKSPGFEHIDSFSPVEEESDGIASAHEAAESAEIFRKYESTETINVPRRSAEELDFDIYSRTDRFGFTHDKGQTLGSNEDDRAKMAELRREHKWLKMLLRWSKYQGSPRLKRSIYKGVPQKFRAEVWRRLLNIDGQKVFGTYDKLRLRARLCAKDTKQIDLDINRTYRNHVFFRQRYGIKQRSLLNVLAAYSLFNRDLGYCQGMNHLAALLLMYFDAFWALHILMCDNAHAMHGFFMPGFPKLLRFQQHHDAILKKRLPNLRAHLESQGVHSALYTTKWFFQCFLDRVPFSLALRLWDIYMLEGDVVLTAMAFTILKLHEKYLMKLNFEQTMEFLQVRLEKSFGTVNDNVIEALRHTMASLRRKKLLQAPPAVRLETPVEPVGTILTERFDPEVCSMSVNLHTSKESYLDQVGSSLRDIRSKESDAIFTTPKSRQQLNGPLESNSPTKSGLAHVPSYYDNLQKGFCHCSDCSDSRCKHDKVAPVTQTPPLTTDNCTFRIETGPDHITRIRIDAQ</sequence>
<dbReference type="FunFam" id="1.10.8.270:FF:000016">
    <property type="entry name" value="TBC1 domain family member 2A"/>
    <property type="match status" value="1"/>
</dbReference>